<keyword evidence="5" id="KW-0479">Metal-binding</keyword>
<dbReference type="Gene3D" id="3.10.20.370">
    <property type="match status" value="1"/>
</dbReference>
<dbReference type="Pfam" id="PF17917">
    <property type="entry name" value="RT_RNaseH"/>
    <property type="match status" value="1"/>
</dbReference>
<dbReference type="InterPro" id="IPR041373">
    <property type="entry name" value="RT_RNaseH"/>
</dbReference>
<dbReference type="InterPro" id="IPR036397">
    <property type="entry name" value="RNaseH_sf"/>
</dbReference>
<evidence type="ECO:0000259" key="12">
    <source>
        <dbReference type="PROSITE" id="PS50994"/>
    </source>
</evidence>
<dbReference type="GO" id="GO:0015074">
    <property type="term" value="P:DNA integration"/>
    <property type="evidence" value="ECO:0007669"/>
    <property type="project" value="UniProtKB-KW"/>
</dbReference>
<dbReference type="FunFam" id="3.10.20.370:FF:000001">
    <property type="entry name" value="Retrovirus-related Pol polyprotein from transposon 17.6-like protein"/>
    <property type="match status" value="1"/>
</dbReference>
<evidence type="ECO:0000313" key="14">
    <source>
        <dbReference type="EnsemblMetazoa" id="CJA06890.1"/>
    </source>
</evidence>
<dbReference type="Pfam" id="PF00665">
    <property type="entry name" value="rve"/>
    <property type="match status" value="1"/>
</dbReference>
<evidence type="ECO:0000256" key="1">
    <source>
        <dbReference type="ARBA" id="ARBA00012493"/>
    </source>
</evidence>
<evidence type="ECO:0000256" key="11">
    <source>
        <dbReference type="PROSITE-ProRule" id="PRU00506"/>
    </source>
</evidence>
<accession>A0A8R1DMF7</accession>
<evidence type="ECO:0000259" key="13">
    <source>
        <dbReference type="PROSITE" id="PS51027"/>
    </source>
</evidence>
<dbReference type="PANTHER" id="PTHR37984:SF15">
    <property type="entry name" value="INTEGRASE CATALYTIC DOMAIN-CONTAINING PROTEIN"/>
    <property type="match status" value="1"/>
</dbReference>
<dbReference type="EnsemblMetazoa" id="CJA06890.1">
    <property type="protein sequence ID" value="CJA06890.1"/>
    <property type="gene ID" value="WBGene00126094"/>
</dbReference>
<reference evidence="14" key="2">
    <citation type="submission" date="2022-06" db="UniProtKB">
        <authorList>
            <consortium name="EnsemblMetazoa"/>
        </authorList>
    </citation>
    <scope>IDENTIFICATION</scope>
    <source>
        <strain evidence="14">DF5081</strain>
    </source>
</reference>
<evidence type="ECO:0000256" key="10">
    <source>
        <dbReference type="ARBA" id="ARBA00023125"/>
    </source>
</evidence>
<evidence type="ECO:0000256" key="4">
    <source>
        <dbReference type="ARBA" id="ARBA00022722"/>
    </source>
</evidence>
<reference evidence="15" key="1">
    <citation type="submission" date="2010-08" db="EMBL/GenBank/DDBJ databases">
        <authorList>
            <consortium name="Caenorhabditis japonica Sequencing Consortium"/>
            <person name="Wilson R.K."/>
        </authorList>
    </citation>
    <scope>NUCLEOTIDE SEQUENCE [LARGE SCALE GENOMIC DNA]</scope>
    <source>
        <strain evidence="15">DF5081</strain>
    </source>
</reference>
<keyword evidence="4" id="KW-0540">Nuclease</keyword>
<dbReference type="InterPro" id="IPR043502">
    <property type="entry name" value="DNA/RNA_pol_sf"/>
</dbReference>
<keyword evidence="7" id="KW-0378">Hydrolase</keyword>
<dbReference type="CDD" id="cd09274">
    <property type="entry name" value="RNase_HI_RT_Ty3"/>
    <property type="match status" value="1"/>
</dbReference>
<dbReference type="FunFam" id="3.30.420.10:FF:000032">
    <property type="entry name" value="Retrovirus-related Pol polyprotein from transposon 297-like Protein"/>
    <property type="match status" value="1"/>
</dbReference>
<dbReference type="InterPro" id="IPR012337">
    <property type="entry name" value="RNaseH-like_sf"/>
</dbReference>
<dbReference type="GO" id="GO:0016787">
    <property type="term" value="F:hydrolase activity"/>
    <property type="evidence" value="ECO:0007669"/>
    <property type="project" value="UniProtKB-KW"/>
</dbReference>
<dbReference type="Pfam" id="PF17921">
    <property type="entry name" value="Integrase_H2C2"/>
    <property type="match status" value="1"/>
</dbReference>
<dbReference type="InterPro" id="IPR001037">
    <property type="entry name" value="Integrase_C_retrovir"/>
</dbReference>
<dbReference type="GO" id="GO:0046872">
    <property type="term" value="F:metal ion binding"/>
    <property type="evidence" value="ECO:0007669"/>
    <property type="project" value="UniProtKB-KW"/>
</dbReference>
<evidence type="ECO:0000256" key="5">
    <source>
        <dbReference type="ARBA" id="ARBA00022723"/>
    </source>
</evidence>
<dbReference type="EC" id="2.7.7.49" evidence="1"/>
<keyword evidence="15" id="KW-1185">Reference proteome</keyword>
<dbReference type="PROSITE" id="PS51027">
    <property type="entry name" value="INTEGRASE_DBD"/>
    <property type="match status" value="1"/>
</dbReference>
<feature type="domain" description="Integrase catalytic" evidence="12">
    <location>
        <begin position="345"/>
        <end position="503"/>
    </location>
</feature>
<dbReference type="InterPro" id="IPR043128">
    <property type="entry name" value="Rev_trsase/Diguanyl_cyclase"/>
</dbReference>
<evidence type="ECO:0000256" key="7">
    <source>
        <dbReference type="ARBA" id="ARBA00022801"/>
    </source>
</evidence>
<dbReference type="AlphaFoldDB" id="A0A8R1DMF7"/>
<dbReference type="GO" id="GO:0042575">
    <property type="term" value="C:DNA polymerase complex"/>
    <property type="evidence" value="ECO:0007669"/>
    <property type="project" value="UniProtKB-ARBA"/>
</dbReference>
<keyword evidence="8" id="KW-0229">DNA integration</keyword>
<evidence type="ECO:0000256" key="9">
    <source>
        <dbReference type="ARBA" id="ARBA00022918"/>
    </source>
</evidence>
<evidence type="ECO:0000256" key="3">
    <source>
        <dbReference type="ARBA" id="ARBA00022695"/>
    </source>
</evidence>
<proteinExistence type="predicted"/>
<keyword evidence="2" id="KW-0808">Transferase</keyword>
<keyword evidence="3" id="KW-0548">Nucleotidyltransferase</keyword>
<evidence type="ECO:0000313" key="15">
    <source>
        <dbReference type="Proteomes" id="UP000005237"/>
    </source>
</evidence>
<dbReference type="GO" id="GO:0004519">
    <property type="term" value="F:endonuclease activity"/>
    <property type="evidence" value="ECO:0007669"/>
    <property type="project" value="UniProtKB-KW"/>
</dbReference>
<dbReference type="Proteomes" id="UP000005237">
    <property type="component" value="Unassembled WGS sequence"/>
</dbReference>
<evidence type="ECO:0000256" key="8">
    <source>
        <dbReference type="ARBA" id="ARBA00022908"/>
    </source>
</evidence>
<protein>
    <recommendedName>
        <fullName evidence="1">RNA-directed DNA polymerase</fullName>
        <ecNumber evidence="1">2.7.7.49</ecNumber>
    </recommendedName>
</protein>
<dbReference type="Gene3D" id="2.30.30.850">
    <property type="match status" value="1"/>
</dbReference>
<dbReference type="GO" id="GO:0003964">
    <property type="term" value="F:RNA-directed DNA polymerase activity"/>
    <property type="evidence" value="ECO:0007669"/>
    <property type="project" value="UniProtKB-KW"/>
</dbReference>
<dbReference type="Gene3D" id="1.10.340.70">
    <property type="match status" value="1"/>
</dbReference>
<dbReference type="SUPFAM" id="SSF56672">
    <property type="entry name" value="DNA/RNA polymerases"/>
    <property type="match status" value="1"/>
</dbReference>
<evidence type="ECO:0000256" key="2">
    <source>
        <dbReference type="ARBA" id="ARBA00022679"/>
    </source>
</evidence>
<keyword evidence="9" id="KW-0695">RNA-directed DNA polymerase</keyword>
<dbReference type="PROSITE" id="PS50994">
    <property type="entry name" value="INTEGRASE"/>
    <property type="match status" value="1"/>
</dbReference>
<dbReference type="PANTHER" id="PTHR37984">
    <property type="entry name" value="PROTEIN CBG26694"/>
    <property type="match status" value="1"/>
</dbReference>
<dbReference type="Gene3D" id="3.30.70.270">
    <property type="match status" value="1"/>
</dbReference>
<dbReference type="SUPFAM" id="SSF53098">
    <property type="entry name" value="Ribonuclease H-like"/>
    <property type="match status" value="1"/>
</dbReference>
<dbReference type="InterPro" id="IPR041588">
    <property type="entry name" value="Integrase_H2C2"/>
</dbReference>
<dbReference type="InterPro" id="IPR001584">
    <property type="entry name" value="Integrase_cat-core"/>
</dbReference>
<name>A0A8R1DMF7_CAEJA</name>
<dbReference type="GO" id="GO:0003677">
    <property type="term" value="F:DNA binding"/>
    <property type="evidence" value="ECO:0007669"/>
    <property type="project" value="UniProtKB-KW"/>
</dbReference>
<dbReference type="Gene3D" id="3.30.420.10">
    <property type="entry name" value="Ribonuclease H-like superfamily/Ribonuclease H"/>
    <property type="match status" value="1"/>
</dbReference>
<feature type="domain" description="Integrase-type" evidence="13">
    <location>
        <begin position="581"/>
        <end position="632"/>
    </location>
</feature>
<keyword evidence="6" id="KW-0255">Endonuclease</keyword>
<organism evidence="14 15">
    <name type="scientific">Caenorhabditis japonica</name>
    <dbReference type="NCBI Taxonomy" id="281687"/>
    <lineage>
        <taxon>Eukaryota</taxon>
        <taxon>Metazoa</taxon>
        <taxon>Ecdysozoa</taxon>
        <taxon>Nematoda</taxon>
        <taxon>Chromadorea</taxon>
        <taxon>Rhabditida</taxon>
        <taxon>Rhabditina</taxon>
        <taxon>Rhabditomorpha</taxon>
        <taxon>Rhabditoidea</taxon>
        <taxon>Rhabditidae</taxon>
        <taxon>Peloderinae</taxon>
        <taxon>Caenorhabditis</taxon>
    </lineage>
</organism>
<feature type="DNA-binding region" description="Integrase-type" evidence="11">
    <location>
        <begin position="581"/>
        <end position="632"/>
    </location>
</feature>
<sequence>MNFAKIAAPLTPLTSPKVAWRWGIEQQNAFDELKKRMAEAPVLAQPDIESARSFARPFCIFTDASGFGIGAVLAQPGEDGKVHPIAFASKALTPAEKNYHTSDREALAVLFATRRFKHFIFGCPTTVYTDHQPLTSLFKGKNLADRLLRWSMEMQDFALNIVFLKGKANVVADALSRGGAQEIDEMKEVKEQAKMEIVRVINAVAVVKNEEKKTDSWRKLLEKNDMWRLILEKLEKGEQEGMIKAGDGKRDIREFLTVEGELMLVTKYGAMLRVVPEEKRKEVFEEAHSGPFGGHWAADRVSAMLAKKVWWPRMKAWIIKWTKECQQCLCGNAQKILTSPLTPIETSEPLEVVALDLLDLGRSSTGNRYILTIIDLFSIYAGAIAISDKSAETVARAFLENWMLKEGRIPKAVLTDQGLEFANATFEKIAKMSNIQLIRTKGYHSRMNGAVERFNRTIQTVLKKITIIPSEWDEKLPYAIFAYNSCRHEATGESPHFLMYGRDARIPMKSDPEEHIGQYQVDVDDYKFRHAEQMNQAHEEARAHIHKEQESAKRLFDGKHKVHKIKYPGVGDRVLIRIPAEKLRSKNPKLANEWQGPYRVLKTTDNSAEVAPIIGNGKSLWVPWEHIRVVPKEVPEVKIETKALPCRKIKPGKASHDRMTKTIILCY</sequence>
<dbReference type="InterPro" id="IPR050951">
    <property type="entry name" value="Retrovirus_Pol_polyprotein"/>
</dbReference>
<keyword evidence="10" id="KW-0238">DNA-binding</keyword>
<evidence type="ECO:0000256" key="6">
    <source>
        <dbReference type="ARBA" id="ARBA00022759"/>
    </source>
</evidence>